<dbReference type="GeneTree" id="ENSGT00940000166223"/>
<proteinExistence type="predicted"/>
<protein>
    <recommendedName>
        <fullName evidence="7">Apolipoprotein M</fullName>
    </recommendedName>
</protein>
<dbReference type="GO" id="GO:0005576">
    <property type="term" value="C:extracellular region"/>
    <property type="evidence" value="ECO:0007669"/>
    <property type="project" value="UniProtKB-SubCell"/>
</dbReference>
<keyword evidence="2" id="KW-0964">Secreted</keyword>
<evidence type="ECO:0008006" key="7">
    <source>
        <dbReference type="Google" id="ProtNLM"/>
    </source>
</evidence>
<evidence type="ECO:0000256" key="1">
    <source>
        <dbReference type="ARBA" id="ARBA00004613"/>
    </source>
</evidence>
<evidence type="ECO:0000256" key="2">
    <source>
        <dbReference type="ARBA" id="ARBA00022525"/>
    </source>
</evidence>
<evidence type="ECO:0000256" key="4">
    <source>
        <dbReference type="ARBA" id="ARBA00023180"/>
    </source>
</evidence>
<keyword evidence="3 5" id="KW-0732">Signal</keyword>
<dbReference type="SUPFAM" id="SSF50814">
    <property type="entry name" value="Lipocalins"/>
    <property type="match status" value="1"/>
</dbReference>
<comment type="subcellular location">
    <subcellularLocation>
        <location evidence="1">Secreted</location>
    </subcellularLocation>
</comment>
<dbReference type="PANTHER" id="PTHR11967">
    <property type="entry name" value="ALPHA-1-ACID GLYCOPROTEIN"/>
    <property type="match status" value="1"/>
</dbReference>
<accession>A0A3B5AQX5</accession>
<name>A0A3B5AQX5_9TELE</name>
<dbReference type="InterPro" id="IPR012674">
    <property type="entry name" value="Calycin"/>
</dbReference>
<evidence type="ECO:0000256" key="5">
    <source>
        <dbReference type="SAM" id="SignalP"/>
    </source>
</evidence>
<reference evidence="6" key="1">
    <citation type="submission" date="2023-09" db="UniProtKB">
        <authorList>
            <consortium name="Ensembl"/>
        </authorList>
    </citation>
    <scope>IDENTIFICATION</scope>
</reference>
<dbReference type="PANTHER" id="PTHR11967:SF2">
    <property type="entry name" value="ALPHA-1-ACID GLYCOPROTEIN 1"/>
    <property type="match status" value="1"/>
</dbReference>
<organism evidence="6">
    <name type="scientific">Stegastes partitus</name>
    <name type="common">bicolor damselfish</name>
    <dbReference type="NCBI Taxonomy" id="144197"/>
    <lineage>
        <taxon>Eukaryota</taxon>
        <taxon>Metazoa</taxon>
        <taxon>Chordata</taxon>
        <taxon>Craniata</taxon>
        <taxon>Vertebrata</taxon>
        <taxon>Euteleostomi</taxon>
        <taxon>Actinopterygii</taxon>
        <taxon>Neopterygii</taxon>
        <taxon>Teleostei</taxon>
        <taxon>Neoteleostei</taxon>
        <taxon>Acanthomorphata</taxon>
        <taxon>Ovalentaria</taxon>
        <taxon>Pomacentridae</taxon>
        <taxon>Stegastes</taxon>
    </lineage>
</organism>
<keyword evidence="4" id="KW-0325">Glycoprotein</keyword>
<feature type="signal peptide" evidence="5">
    <location>
        <begin position="1"/>
        <end position="19"/>
    </location>
</feature>
<dbReference type="AlphaFoldDB" id="A0A3B5AQX5"/>
<evidence type="ECO:0000256" key="3">
    <source>
        <dbReference type="ARBA" id="ARBA00022729"/>
    </source>
</evidence>
<evidence type="ECO:0000313" key="6">
    <source>
        <dbReference type="Ensembl" id="ENSSPAP00000015937.1"/>
    </source>
</evidence>
<sequence length="197" mass="22384">LLLHLFSVTLLWLMSVGWSAPPACEVLDRSLDQLDSHQLEGRWTSVAISGTLLLAPGEFKVSMTAYFSNSSEPSIHSYTQVNWLDGQCYHKSYTYTIVNGTFTSKLVNFYNLNRAFLYSSCSDCLVTCMVVERDKRETIDLYLLSKRRELEQKEMEEFVTPAECLKLHPPVFMNHTAGVWSRTAGNRSSSSSNQLHL</sequence>
<dbReference type="Ensembl" id="ENSSPAT00000016194.1">
    <property type="protein sequence ID" value="ENSSPAP00000015937.1"/>
    <property type="gene ID" value="ENSSPAG00000012018.1"/>
</dbReference>
<feature type="chain" id="PRO_5017206088" description="Apolipoprotein M" evidence="5">
    <location>
        <begin position="20"/>
        <end position="197"/>
    </location>
</feature>
<dbReference type="Gene3D" id="2.40.128.20">
    <property type="match status" value="1"/>
</dbReference>